<evidence type="ECO:0000313" key="5">
    <source>
        <dbReference type="EnsemblMetazoa" id="SMAR005693-PA"/>
    </source>
</evidence>
<evidence type="ECO:0000256" key="2">
    <source>
        <dbReference type="RuleBase" id="RU366025"/>
    </source>
</evidence>
<dbReference type="InterPro" id="IPR028889">
    <property type="entry name" value="USP"/>
</dbReference>
<keyword evidence="2" id="KW-0833">Ubl conjugation pathway</keyword>
<dbReference type="GO" id="GO:0016579">
    <property type="term" value="P:protein deubiquitination"/>
    <property type="evidence" value="ECO:0007669"/>
    <property type="project" value="InterPro"/>
</dbReference>
<dbReference type="GO" id="GO:0005829">
    <property type="term" value="C:cytosol"/>
    <property type="evidence" value="ECO:0007669"/>
    <property type="project" value="TreeGrafter"/>
</dbReference>
<keyword evidence="2" id="KW-0788">Thiol protease</keyword>
<dbReference type="AlphaFoldDB" id="T1IWW7"/>
<evidence type="ECO:0000256" key="3">
    <source>
        <dbReference type="SAM" id="MobiDB-lite"/>
    </source>
</evidence>
<evidence type="ECO:0000259" key="4">
    <source>
        <dbReference type="PROSITE" id="PS50235"/>
    </source>
</evidence>
<dbReference type="OMA" id="AFVCDSV"/>
<proteinExistence type="inferred from homology"/>
<organism evidence="5 6">
    <name type="scientific">Strigamia maritima</name>
    <name type="common">European centipede</name>
    <name type="synonym">Geophilus maritimus</name>
    <dbReference type="NCBI Taxonomy" id="126957"/>
    <lineage>
        <taxon>Eukaryota</taxon>
        <taxon>Metazoa</taxon>
        <taxon>Ecdysozoa</taxon>
        <taxon>Arthropoda</taxon>
        <taxon>Myriapoda</taxon>
        <taxon>Chilopoda</taxon>
        <taxon>Pleurostigmophora</taxon>
        <taxon>Geophilomorpha</taxon>
        <taxon>Linotaeniidae</taxon>
        <taxon>Strigamia</taxon>
    </lineage>
</organism>
<dbReference type="HOGENOM" id="CLU_010910_0_0_1"/>
<feature type="compositionally biased region" description="Low complexity" evidence="3">
    <location>
        <begin position="553"/>
        <end position="583"/>
    </location>
</feature>
<dbReference type="InterPro" id="IPR038765">
    <property type="entry name" value="Papain-like_cys_pep_sf"/>
</dbReference>
<dbReference type="PROSITE" id="PS50235">
    <property type="entry name" value="USP_3"/>
    <property type="match status" value="1"/>
</dbReference>
<dbReference type="Proteomes" id="UP000014500">
    <property type="component" value="Unassembled WGS sequence"/>
</dbReference>
<dbReference type="Pfam" id="PF21246">
    <property type="entry name" value="Usp38-like_N"/>
    <property type="match status" value="1"/>
</dbReference>
<dbReference type="InterPro" id="IPR001394">
    <property type="entry name" value="Peptidase_C19_UCH"/>
</dbReference>
<dbReference type="GO" id="GO:0005634">
    <property type="term" value="C:nucleus"/>
    <property type="evidence" value="ECO:0007669"/>
    <property type="project" value="TreeGrafter"/>
</dbReference>
<dbReference type="PhylomeDB" id="T1IWW7"/>
<dbReference type="SUPFAM" id="SSF54001">
    <property type="entry name" value="Cysteine proteinases"/>
    <property type="match status" value="1"/>
</dbReference>
<dbReference type="PROSITE" id="PS00972">
    <property type="entry name" value="USP_1"/>
    <property type="match status" value="1"/>
</dbReference>
<accession>T1IWW7</accession>
<reference evidence="6" key="1">
    <citation type="submission" date="2011-05" db="EMBL/GenBank/DDBJ databases">
        <authorList>
            <person name="Richards S.R."/>
            <person name="Qu J."/>
            <person name="Jiang H."/>
            <person name="Jhangiani S.N."/>
            <person name="Agravi P."/>
            <person name="Goodspeed R."/>
            <person name="Gross S."/>
            <person name="Mandapat C."/>
            <person name="Jackson L."/>
            <person name="Mathew T."/>
            <person name="Pu L."/>
            <person name="Thornton R."/>
            <person name="Saada N."/>
            <person name="Wilczek-Boney K.B."/>
            <person name="Lee S."/>
            <person name="Kovar C."/>
            <person name="Wu Y."/>
            <person name="Scherer S.E."/>
            <person name="Worley K.C."/>
            <person name="Muzny D.M."/>
            <person name="Gibbs R."/>
        </authorList>
    </citation>
    <scope>NUCLEOTIDE SEQUENCE</scope>
    <source>
        <strain evidence="6">Brora</strain>
    </source>
</reference>
<keyword evidence="2" id="KW-0645">Protease</keyword>
<feature type="compositionally biased region" description="Basic residues" evidence="3">
    <location>
        <begin position="584"/>
        <end position="596"/>
    </location>
</feature>
<feature type="region of interest" description="Disordered" evidence="3">
    <location>
        <begin position="528"/>
        <end position="597"/>
    </location>
</feature>
<comment type="similarity">
    <text evidence="1 2">Belongs to the peptidase C19 family.</text>
</comment>
<dbReference type="GO" id="GO:0006508">
    <property type="term" value="P:proteolysis"/>
    <property type="evidence" value="ECO:0007669"/>
    <property type="project" value="UniProtKB-KW"/>
</dbReference>
<sequence length="986" mass="111953">SQEIPQNEHYFGRNNQIGLPRYREEDINRAYISHKLRPCRLPKYFGADYTTDHDEIGPTKNKECLQEFLSDSLLTNLLLSDAYLHRSPIHNLVFRSLELLKDTQRGLELFQLISRHSVLLASRTHSLKELQEIALILLSWPICIPQDVDSRIQLATIIVKGTACVEIELANSRPILFEINLISQLFKHLLSNLDQNNIMVVLREVYRLISDPSIEPSWALSSIVQYLPMTVSPEVVSTVMTDISIGNDILYLSLKRMMNWLLLSSDPDNIANWIMTLLRGLALGSKFHVLSRLTEDSVEQVFEYLNVAESKNAAFLVLSHMLLSYQHSPDVFHKIVRFIPQKIVAWKAATPPDMENDFLNQFVLLVNIMLYKHNGFPDLYDPILAVLDTFPKPNPDIMNKMLKEHKWANSQATYSSLHYNCSPRSDTGKTGLINMGNTCYMNSIIQTLYMTDEFRDAVILQTPSKYEIVLTHLQWLFAFLTHTQRTALNASEFYKASRPPWFESGNQQDCSEYLRHLLDILHEQETSVHSNSDAASPSGKRECATSSSVNGLPRSSFRNRPSSPSSVSSSSSASSSSSPLRKQSPSKRSKATKRKNSSLDIDKLTECSSMCEPIGNGTFVQHSTAQKSLVHKAFAGKLVTSYKCFSCHKISESAENFIDLHLAFPSNARHSRATRYQIRQASKHALATCTPSSTDVEMTNLDVTSPKSENNNPLCLEDLIEYYLTPELLEKENRYFCSSCNALSDAERSIRIVETPQYLILTLLRFSFDSGTRSRSKILTDVAYPLKLHLPVCRNHERDGDDSMPPNKQRNGDLFERDVFHLYAVVIHSGISSESGHYYTCARHPTKISSFSDFDSNSGDEAMEDQQWFMFNDSHVSYCNFKSFGTVTKRFPKDTAYVLFYRKCSSDPAEVQQTDPKSLALKKEVRDMIDKDNVLFLQDKEMDAQLSRCHGVIKPYTWKSDKDDNNPPPGNCGGGFGGISYNRCVY</sequence>
<dbReference type="PANTHER" id="PTHR24006">
    <property type="entry name" value="UBIQUITIN CARBOXYL-TERMINAL HYDROLASE"/>
    <property type="match status" value="1"/>
</dbReference>
<evidence type="ECO:0000256" key="1">
    <source>
        <dbReference type="ARBA" id="ARBA00009085"/>
    </source>
</evidence>
<dbReference type="GO" id="GO:0004843">
    <property type="term" value="F:cysteine-type deubiquitinase activity"/>
    <property type="evidence" value="ECO:0007669"/>
    <property type="project" value="UniProtKB-UniRule"/>
</dbReference>
<keyword evidence="6" id="KW-1185">Reference proteome</keyword>
<dbReference type="PANTHER" id="PTHR24006:SF908">
    <property type="entry name" value="DEUBIQUITINATING APOPTOTIC INHIBITOR, ISOFORM A"/>
    <property type="match status" value="1"/>
</dbReference>
<dbReference type="EnsemblMetazoa" id="SMAR005693-RA">
    <property type="protein sequence ID" value="SMAR005693-PA"/>
    <property type="gene ID" value="SMAR005693"/>
</dbReference>
<dbReference type="InterPro" id="IPR049407">
    <property type="entry name" value="Usp38-like_N"/>
</dbReference>
<dbReference type="EMBL" id="JH431633">
    <property type="status" value="NOT_ANNOTATED_CDS"/>
    <property type="molecule type" value="Genomic_DNA"/>
</dbReference>
<evidence type="ECO:0000313" key="6">
    <source>
        <dbReference type="Proteomes" id="UP000014500"/>
    </source>
</evidence>
<dbReference type="PROSITE" id="PS00973">
    <property type="entry name" value="USP_2"/>
    <property type="match status" value="1"/>
</dbReference>
<reference evidence="5" key="2">
    <citation type="submission" date="2015-02" db="UniProtKB">
        <authorList>
            <consortium name="EnsemblMetazoa"/>
        </authorList>
    </citation>
    <scope>IDENTIFICATION</scope>
</reference>
<dbReference type="InterPro" id="IPR050164">
    <property type="entry name" value="Peptidase_C19"/>
</dbReference>
<dbReference type="eggNOG" id="KOG1864">
    <property type="taxonomic scope" value="Eukaryota"/>
</dbReference>
<protein>
    <recommendedName>
        <fullName evidence="2">Ubiquitin carboxyl-terminal hydrolase</fullName>
        <ecNumber evidence="2">3.4.19.12</ecNumber>
    </recommendedName>
</protein>
<name>T1IWW7_STRMM</name>
<dbReference type="EC" id="3.4.19.12" evidence="2"/>
<feature type="domain" description="USP" evidence="4">
    <location>
        <begin position="430"/>
        <end position="904"/>
    </location>
</feature>
<comment type="catalytic activity">
    <reaction evidence="2">
        <text>Thiol-dependent hydrolysis of ester, thioester, amide, peptide and isopeptide bonds formed by the C-terminal Gly of ubiquitin (a 76-residue protein attached to proteins as an intracellular targeting signal).</text>
        <dbReference type="EC" id="3.4.19.12"/>
    </reaction>
</comment>
<dbReference type="Gene3D" id="3.90.70.10">
    <property type="entry name" value="Cysteine proteinases"/>
    <property type="match status" value="1"/>
</dbReference>
<keyword evidence="2" id="KW-0378">Hydrolase</keyword>
<dbReference type="STRING" id="126957.T1IWW7"/>
<dbReference type="Pfam" id="PF00443">
    <property type="entry name" value="UCH"/>
    <property type="match status" value="1"/>
</dbReference>
<dbReference type="InterPro" id="IPR018200">
    <property type="entry name" value="USP_CS"/>
</dbReference>